<feature type="compositionally biased region" description="Low complexity" evidence="1">
    <location>
        <begin position="123"/>
        <end position="141"/>
    </location>
</feature>
<feature type="compositionally biased region" description="Basic and acidic residues" evidence="1">
    <location>
        <begin position="194"/>
        <end position="203"/>
    </location>
</feature>
<evidence type="ECO:0000313" key="2">
    <source>
        <dbReference type="EMBL" id="KAK7421151.1"/>
    </source>
</evidence>
<dbReference type="Proteomes" id="UP001498421">
    <property type="component" value="Unassembled WGS sequence"/>
</dbReference>
<sequence length="266" mass="28548">MSMSRDVFPGSEAPGDRGDCSRGRRHRRDSTAQATFPRYEGTETSPNVPLASAYIKRPGISDLESLESENATRPGNGRRPSTYHEQVLRTVPHTASQGPLLLGPVRMGSPRAAPDVMSSFDNAASPRLARPATAPAPVPSRSGEHPKRPNREGIARSPGMSPSGSLGSSFGAVPGPDVAFPLGNAIPLPSVSRPDSESREGSDRPTGNLPSDATVSPFAADLRDIQLFESQRRRGRAEGAWIRRALNDIDRAEKRKGKMPDLQERG</sequence>
<dbReference type="EMBL" id="JAZAVK010000124">
    <property type="protein sequence ID" value="KAK7421151.1"/>
    <property type="molecule type" value="Genomic_DNA"/>
</dbReference>
<feature type="region of interest" description="Disordered" evidence="1">
    <location>
        <begin position="242"/>
        <end position="266"/>
    </location>
</feature>
<feature type="compositionally biased region" description="Basic and acidic residues" evidence="1">
    <location>
        <begin position="142"/>
        <end position="154"/>
    </location>
</feature>
<comment type="caution">
    <text evidence="2">The sequence shown here is derived from an EMBL/GenBank/DDBJ whole genome shotgun (WGS) entry which is preliminary data.</text>
</comment>
<feature type="region of interest" description="Disordered" evidence="1">
    <location>
        <begin position="1"/>
        <end position="217"/>
    </location>
</feature>
<protein>
    <submittedName>
        <fullName evidence="2">Uncharacterized protein</fullName>
    </submittedName>
</protein>
<evidence type="ECO:0000313" key="3">
    <source>
        <dbReference type="Proteomes" id="UP001498421"/>
    </source>
</evidence>
<evidence type="ECO:0000256" key="1">
    <source>
        <dbReference type="SAM" id="MobiDB-lite"/>
    </source>
</evidence>
<organism evidence="2 3">
    <name type="scientific">Neonectria magnoliae</name>
    <dbReference type="NCBI Taxonomy" id="2732573"/>
    <lineage>
        <taxon>Eukaryota</taxon>
        <taxon>Fungi</taxon>
        <taxon>Dikarya</taxon>
        <taxon>Ascomycota</taxon>
        <taxon>Pezizomycotina</taxon>
        <taxon>Sordariomycetes</taxon>
        <taxon>Hypocreomycetidae</taxon>
        <taxon>Hypocreales</taxon>
        <taxon>Nectriaceae</taxon>
        <taxon>Neonectria</taxon>
    </lineage>
</organism>
<gene>
    <name evidence="2" type="ORF">QQZ08_010081</name>
</gene>
<reference evidence="2 3" key="1">
    <citation type="journal article" date="2025" name="Microbiol. Resour. Announc.">
        <title>Draft genome sequences for Neonectria magnoliae and Neonectria punicea, canker pathogens of Liriodendron tulipifera and Acer saccharum in West Virginia.</title>
        <authorList>
            <person name="Petronek H.M."/>
            <person name="Kasson M.T."/>
            <person name="Metheny A.M."/>
            <person name="Stauder C.M."/>
            <person name="Lovett B."/>
            <person name="Lynch S.C."/>
            <person name="Garnas J.R."/>
            <person name="Kasson L.R."/>
            <person name="Stajich J.E."/>
        </authorList>
    </citation>
    <scope>NUCLEOTIDE SEQUENCE [LARGE SCALE GENOMIC DNA]</scope>
    <source>
        <strain evidence="2 3">NRRL 64651</strain>
    </source>
</reference>
<name>A0ABR1HJ84_9HYPO</name>
<feature type="compositionally biased region" description="Low complexity" evidence="1">
    <location>
        <begin position="157"/>
        <end position="171"/>
    </location>
</feature>
<feature type="compositionally biased region" description="Basic and acidic residues" evidence="1">
    <location>
        <begin position="245"/>
        <end position="266"/>
    </location>
</feature>
<keyword evidence="3" id="KW-1185">Reference proteome</keyword>
<proteinExistence type="predicted"/>
<accession>A0ABR1HJ84</accession>